<dbReference type="SUPFAM" id="SSF48371">
    <property type="entry name" value="ARM repeat"/>
    <property type="match status" value="1"/>
</dbReference>
<feature type="domain" description="Pre-rRNA-processing protein Ipi1 N-terminal" evidence="5">
    <location>
        <begin position="145"/>
        <end position="212"/>
    </location>
</feature>
<evidence type="ECO:0000256" key="3">
    <source>
        <dbReference type="ARBA" id="ARBA00006427"/>
    </source>
</evidence>
<feature type="domain" description="TEX10-like TPR repeats" evidence="6">
    <location>
        <begin position="497"/>
        <end position="854"/>
    </location>
</feature>
<comment type="similarity">
    <text evidence="3">Belongs to the IPI1/TEX10 family.</text>
</comment>
<proteinExistence type="inferred from homology"/>
<dbReference type="OrthoDB" id="361362at2759"/>
<gene>
    <name evidence="7" type="ORF">RchiOBHm_Chr1g0331061</name>
</gene>
<dbReference type="InterPro" id="IPR016024">
    <property type="entry name" value="ARM-type_fold"/>
</dbReference>
<evidence type="ECO:0000259" key="5">
    <source>
        <dbReference type="Pfam" id="PF12333"/>
    </source>
</evidence>
<evidence type="ECO:0000256" key="2">
    <source>
        <dbReference type="ARBA" id="ARBA00004642"/>
    </source>
</evidence>
<dbReference type="PANTHER" id="PTHR16056:SF2">
    <property type="entry name" value="TESTIS-EXPRESSED PROTEIN 10"/>
    <property type="match status" value="1"/>
</dbReference>
<dbReference type="GO" id="GO:0005634">
    <property type="term" value="C:nucleus"/>
    <property type="evidence" value="ECO:0007669"/>
    <property type="project" value="UniProtKB-SubCell"/>
</dbReference>
<comment type="subcellular location">
    <subcellularLocation>
        <location evidence="1">Nucleus</location>
        <location evidence="1">Nucleolus</location>
    </subcellularLocation>
    <subcellularLocation>
        <location evidence="2">Nucleus</location>
        <location evidence="2">Nucleoplasm</location>
    </subcellularLocation>
</comment>
<organism evidence="7 8">
    <name type="scientific">Rosa chinensis</name>
    <name type="common">China rose</name>
    <dbReference type="NCBI Taxonomy" id="74649"/>
    <lineage>
        <taxon>Eukaryota</taxon>
        <taxon>Viridiplantae</taxon>
        <taxon>Streptophyta</taxon>
        <taxon>Embryophyta</taxon>
        <taxon>Tracheophyta</taxon>
        <taxon>Spermatophyta</taxon>
        <taxon>Magnoliopsida</taxon>
        <taxon>eudicotyledons</taxon>
        <taxon>Gunneridae</taxon>
        <taxon>Pentapetalae</taxon>
        <taxon>rosids</taxon>
        <taxon>fabids</taxon>
        <taxon>Rosales</taxon>
        <taxon>Rosaceae</taxon>
        <taxon>Rosoideae</taxon>
        <taxon>Rosoideae incertae sedis</taxon>
        <taxon>Rosa</taxon>
    </lineage>
</organism>
<accession>A0A2P6SBF0</accession>
<reference evidence="7 8" key="1">
    <citation type="journal article" date="2018" name="Nat. Genet.">
        <title>The Rosa genome provides new insights in the design of modern roses.</title>
        <authorList>
            <person name="Bendahmane M."/>
        </authorList>
    </citation>
    <scope>NUCLEOTIDE SEQUENCE [LARGE SCALE GENOMIC DNA]</scope>
    <source>
        <strain evidence="8">cv. Old Blush</strain>
    </source>
</reference>
<evidence type="ECO:0000313" key="7">
    <source>
        <dbReference type="EMBL" id="PRQ56012.1"/>
    </source>
</evidence>
<dbReference type="FunFam" id="1.25.10.10:FF:000348">
    <property type="entry name" value="uncharacterized protein LOC106763108 isoform X2"/>
    <property type="match status" value="1"/>
</dbReference>
<keyword evidence="4" id="KW-0539">Nucleus</keyword>
<evidence type="ECO:0000313" key="8">
    <source>
        <dbReference type="Proteomes" id="UP000238479"/>
    </source>
</evidence>
<protein>
    <submittedName>
        <fullName evidence="7">Putative pre-rRNA-processing protein IPI1/Testis-expressed sequence 10 protein</fullName>
    </submittedName>
</protein>
<dbReference type="Proteomes" id="UP000238479">
    <property type="component" value="Chromosome 1"/>
</dbReference>
<evidence type="ECO:0000256" key="1">
    <source>
        <dbReference type="ARBA" id="ARBA00004604"/>
    </source>
</evidence>
<dbReference type="InterPro" id="IPR057949">
    <property type="entry name" value="TPR_TEX10"/>
</dbReference>
<dbReference type="AlphaFoldDB" id="A0A2P6SBF0"/>
<dbReference type="Gramene" id="PRQ56012">
    <property type="protein sequence ID" value="PRQ56012"/>
    <property type="gene ID" value="RchiOBHm_Chr1g0331061"/>
</dbReference>
<dbReference type="STRING" id="74649.A0A2P6SBF0"/>
<dbReference type="Gene3D" id="1.25.10.10">
    <property type="entry name" value="Leucine-rich Repeat Variant"/>
    <property type="match status" value="1"/>
</dbReference>
<dbReference type="PANTHER" id="PTHR16056">
    <property type="entry name" value="REGULATOR OF MICROTUBULE DYNAMICS PROTEIN"/>
    <property type="match status" value="1"/>
</dbReference>
<dbReference type="OMA" id="AQEYDNM"/>
<dbReference type="Pfam" id="PF25781">
    <property type="entry name" value="TPR_TEX10"/>
    <property type="match status" value="1"/>
</dbReference>
<dbReference type="Pfam" id="PF12333">
    <property type="entry name" value="Ipi1_N"/>
    <property type="match status" value="1"/>
</dbReference>
<dbReference type="InterPro" id="IPR024679">
    <property type="entry name" value="Ipi1_N"/>
</dbReference>
<keyword evidence="8" id="KW-1185">Reference proteome</keyword>
<evidence type="ECO:0000259" key="6">
    <source>
        <dbReference type="Pfam" id="PF25781"/>
    </source>
</evidence>
<dbReference type="InterPro" id="IPR011989">
    <property type="entry name" value="ARM-like"/>
</dbReference>
<dbReference type="EMBL" id="PDCK01000039">
    <property type="protein sequence ID" value="PRQ56012.1"/>
    <property type="molecule type" value="Genomic_DNA"/>
</dbReference>
<comment type="caution">
    <text evidence="7">The sequence shown here is derived from an EMBL/GenBank/DDBJ whole genome shotgun (WGS) entry which is preliminary data.</text>
</comment>
<name>A0A2P6SBF0_ROSCH</name>
<evidence type="ECO:0000256" key="4">
    <source>
        <dbReference type="ARBA" id="ARBA00023242"/>
    </source>
</evidence>
<sequence>MAGSKNASKKKQKRGIDFKKIKRKIGRKLPPAQNATNTEIKSKAIVLPEQSVASEKAGLAVNKKGLTLKELLQQTSHYSSKVRKDSLLGIKDLFLKHPEELRSHKYTVIEKLRERIGDDDRLVRETLYQLFKSVIFPGFKEDNQELFVSLMMAYIFNSMTHLAIDVRLMAFKFLELVIQYYPPSFLLYAEKILQNFEDILRKNQFYLEDKSKLKNALSGLEQCLLLLPCNKKEVGSCEQNDARQGMLHAFDPDVPAESAGFSLLIPKLKDLVPVLVNCFQDFIPAVQIGAHLDAQSFDCMVSILHSINHAVRFFVYMIDEGTSESRPSHGELDVAMLGGTISMTLMKKLLVLFPLNMRNQLSEKDDVKYFVLDSVMTEIFLHLSKWICPPGVLLEKFLEFLKNALLGKICSDRRSGKAIQEKHLISLLPFVPKLVSQVANDWKSRLLQAFTKAFKDCNPVSSLKLACLSTMEEMVVPRQGMLYLDPRDPEILYFQIAWIRELPMLLILLGDKNTSHSQVVLHLLLRLGQRAFMNYSFALEYDNMQFSLQEFFCIYQDDGNIIYGPFVRLPRESQELSLCCLRYISNLDLHMLRSIAYCCLCPELEQCVIIRVIEILHSAYKSGHIQIADHISFFITLLSRFKVLPENVNAVMERDVNISNRGTFKSITGIVCSCLSQMGDSSLVFKILEKMVLDQMLQNLPLDNICAMLRMLIALDSEETIISEQAFVSLVKIVPRYLIDIVHCIAEDDGKASGSLSSSACCYYLVPCFFLFVKSHRLLGLVLKTLGSWINESLSILPCDHTHYETDISSRVETIVSVLLLLPKDDKIWQVMSSFKAEIDCILQSIISIQSSEEISMTLQEKHKLKCAHDRLENATSALHAEMQSV</sequence>